<feature type="transmembrane region" description="Helical" evidence="2">
    <location>
        <begin position="117"/>
        <end position="137"/>
    </location>
</feature>
<evidence type="ECO:0000313" key="5">
    <source>
        <dbReference type="Proteomes" id="UP000311382"/>
    </source>
</evidence>
<feature type="transmembrane region" description="Helical" evidence="2">
    <location>
        <begin position="45"/>
        <end position="65"/>
    </location>
</feature>
<dbReference type="InterPro" id="IPR045339">
    <property type="entry name" value="DUF6534"/>
</dbReference>
<evidence type="ECO:0000259" key="3">
    <source>
        <dbReference type="Pfam" id="PF20152"/>
    </source>
</evidence>
<dbReference type="Pfam" id="PF20152">
    <property type="entry name" value="DUF6534"/>
    <property type="match status" value="1"/>
</dbReference>
<organism evidence="4 5">
    <name type="scientific">Rhodotorula diobovata</name>
    <dbReference type="NCBI Taxonomy" id="5288"/>
    <lineage>
        <taxon>Eukaryota</taxon>
        <taxon>Fungi</taxon>
        <taxon>Dikarya</taxon>
        <taxon>Basidiomycota</taxon>
        <taxon>Pucciniomycotina</taxon>
        <taxon>Microbotryomycetes</taxon>
        <taxon>Sporidiobolales</taxon>
        <taxon>Sporidiobolaceae</taxon>
        <taxon>Rhodotorula</taxon>
    </lineage>
</organism>
<evidence type="ECO:0000256" key="2">
    <source>
        <dbReference type="SAM" id="Phobius"/>
    </source>
</evidence>
<feature type="transmembrane region" description="Helical" evidence="2">
    <location>
        <begin position="199"/>
        <end position="219"/>
    </location>
</feature>
<dbReference type="PANTHER" id="PTHR40465:SF1">
    <property type="entry name" value="DUF6534 DOMAIN-CONTAINING PROTEIN"/>
    <property type="match status" value="1"/>
</dbReference>
<dbReference type="PANTHER" id="PTHR40465">
    <property type="entry name" value="CHROMOSOME 1, WHOLE GENOME SHOTGUN SEQUENCE"/>
    <property type="match status" value="1"/>
</dbReference>
<dbReference type="EMBL" id="SOZI01000078">
    <property type="protein sequence ID" value="TNY20029.1"/>
    <property type="molecule type" value="Genomic_DNA"/>
</dbReference>
<dbReference type="AlphaFoldDB" id="A0A5C5FUK0"/>
<name>A0A5C5FUK0_9BASI</name>
<reference evidence="4 5" key="1">
    <citation type="submission" date="2019-03" db="EMBL/GenBank/DDBJ databases">
        <title>Rhodosporidium diobovatum UCD-FST 08-225 genome sequencing, assembly, and annotation.</title>
        <authorList>
            <person name="Fakankun I.U."/>
            <person name="Fristensky B."/>
            <person name="Levin D.B."/>
        </authorList>
    </citation>
    <scope>NUCLEOTIDE SEQUENCE [LARGE SCALE GENOMIC DNA]</scope>
    <source>
        <strain evidence="4 5">UCD-FST 08-225</strain>
    </source>
</reference>
<accession>A0A5C5FUK0</accession>
<feature type="transmembrane region" description="Helical" evidence="2">
    <location>
        <begin position="157"/>
        <end position="178"/>
    </location>
</feature>
<feature type="compositionally biased region" description="Pro residues" evidence="1">
    <location>
        <begin position="280"/>
        <end position="297"/>
    </location>
</feature>
<feature type="transmembrane region" description="Helical" evidence="2">
    <location>
        <begin position="85"/>
        <end position="105"/>
    </location>
</feature>
<keyword evidence="2" id="KW-1133">Transmembrane helix</keyword>
<evidence type="ECO:0000256" key="1">
    <source>
        <dbReference type="SAM" id="MobiDB-lite"/>
    </source>
</evidence>
<sequence length="412" mass="44661">MPDIVDGFGPFYLGVLLNVALTLSGGINWMQLLEYFARPVVDRPLVLAVFLISTAHTAVSCHIVWYHGIEHFGDASKLADCVWSFAVDPLLTALVAAIIQAHYAWRVYLVGGRRPWMPALILVLTLLQLGMGTYVTAGELVVKDWVEIHRLLDPFVGTWLFSMVAADVVITGALTFRLSRVRSEFDTTNTLLGRIVRNIVANNALTAATAITSAVLFVASKSTCWHVAPGLTLARFYTLSFLSSLNSRQSLQGGPARRPSVAPMAAEGPKPFWLDARSPGSPPAAHRPPRTGPPPSPASSSHLSAHPALGRICTSESGTSSLSEKERRQQSPALVVGERDDAATVPVPESLPTSIQIESDVTDELPRRERPFFPGDPFDASRLCRTPSMRDDRSSDSTALDMGFVHAIEADS</sequence>
<feature type="region of interest" description="Disordered" evidence="1">
    <location>
        <begin position="252"/>
        <end position="397"/>
    </location>
</feature>
<dbReference type="STRING" id="5288.A0A5C5FUK0"/>
<dbReference type="OrthoDB" id="2526919at2759"/>
<keyword evidence="2" id="KW-0812">Transmembrane</keyword>
<protein>
    <recommendedName>
        <fullName evidence="3">DUF6534 domain-containing protein</fullName>
    </recommendedName>
</protein>
<keyword evidence="5" id="KW-1185">Reference proteome</keyword>
<feature type="transmembrane region" description="Helical" evidence="2">
    <location>
        <begin position="12"/>
        <end position="33"/>
    </location>
</feature>
<feature type="domain" description="DUF6534" evidence="3">
    <location>
        <begin position="164"/>
        <end position="250"/>
    </location>
</feature>
<evidence type="ECO:0000313" key="4">
    <source>
        <dbReference type="EMBL" id="TNY20029.1"/>
    </source>
</evidence>
<keyword evidence="2" id="KW-0472">Membrane</keyword>
<comment type="caution">
    <text evidence="4">The sequence shown here is derived from an EMBL/GenBank/DDBJ whole genome shotgun (WGS) entry which is preliminary data.</text>
</comment>
<gene>
    <name evidence="4" type="ORF">DMC30DRAFT_417366</name>
</gene>
<dbReference type="Proteomes" id="UP000311382">
    <property type="component" value="Unassembled WGS sequence"/>
</dbReference>
<proteinExistence type="predicted"/>
<feature type="compositionally biased region" description="Low complexity" evidence="1">
    <location>
        <begin position="298"/>
        <end position="310"/>
    </location>
</feature>